<feature type="domain" description="SSD" evidence="9">
    <location>
        <begin position="281"/>
        <end position="445"/>
    </location>
</feature>
<evidence type="ECO:0000256" key="3">
    <source>
        <dbReference type="ARBA" id="ARBA00022475"/>
    </source>
</evidence>
<evidence type="ECO:0000313" key="11">
    <source>
        <dbReference type="WBParaSite" id="mrna-Wban_09385"/>
    </source>
</evidence>
<dbReference type="SUPFAM" id="SSF82866">
    <property type="entry name" value="Multidrug efflux transporter AcrB transmembrane domain"/>
    <property type="match status" value="2"/>
</dbReference>
<feature type="transmembrane region" description="Helical" evidence="8">
    <location>
        <begin position="837"/>
        <end position="860"/>
    </location>
</feature>
<dbReference type="Pfam" id="PF02460">
    <property type="entry name" value="Patched"/>
    <property type="match status" value="1"/>
</dbReference>
<comment type="similarity">
    <text evidence="2">Belongs to the patched family.</text>
</comment>
<dbReference type="PANTHER" id="PTHR10796">
    <property type="entry name" value="PATCHED-RELATED"/>
    <property type="match status" value="1"/>
</dbReference>
<feature type="transmembrane region" description="Helical" evidence="8">
    <location>
        <begin position="44"/>
        <end position="63"/>
    </location>
</feature>
<evidence type="ECO:0000313" key="10">
    <source>
        <dbReference type="Proteomes" id="UP000093561"/>
    </source>
</evidence>
<evidence type="ECO:0000256" key="5">
    <source>
        <dbReference type="ARBA" id="ARBA00022989"/>
    </source>
</evidence>
<keyword evidence="4 8" id="KW-0812">Transmembrane</keyword>
<keyword evidence="7" id="KW-0325">Glycoprotein</keyword>
<evidence type="ECO:0000256" key="7">
    <source>
        <dbReference type="ARBA" id="ARBA00023180"/>
    </source>
</evidence>
<dbReference type="PANTHER" id="PTHR10796:SF122">
    <property type="entry name" value="SSD DOMAIN-CONTAINING PROTEIN"/>
    <property type="match status" value="1"/>
</dbReference>
<dbReference type="GO" id="GO:0030659">
    <property type="term" value="C:cytoplasmic vesicle membrane"/>
    <property type="evidence" value="ECO:0007669"/>
    <property type="project" value="TreeGrafter"/>
</dbReference>
<evidence type="ECO:0000256" key="6">
    <source>
        <dbReference type="ARBA" id="ARBA00023136"/>
    </source>
</evidence>
<dbReference type="InterPro" id="IPR051697">
    <property type="entry name" value="Patched_domain-protein"/>
</dbReference>
<dbReference type="FunFam" id="1.20.1640.10:FF:000013">
    <property type="entry name" value="PaTched Related family"/>
    <property type="match status" value="1"/>
</dbReference>
<reference evidence="10" key="2">
    <citation type="journal article" date="2016" name="Mol. Ecol.">
        <title>Population genomics of the filarial nematode parasite Wuchereria bancrofti from mosquitoes.</title>
        <authorList>
            <person name="Small S.T."/>
            <person name="Reimer L.J."/>
            <person name="Tisch D.J."/>
            <person name="King C.L."/>
            <person name="Christensen B.M."/>
            <person name="Siba P.M."/>
            <person name="Kazura J.W."/>
            <person name="Serre D."/>
            <person name="Zimmerman P.A."/>
        </authorList>
    </citation>
    <scope>NUCLEOTIDE SEQUENCE</scope>
    <source>
        <strain evidence="10">pt0022</strain>
    </source>
</reference>
<sequence length="904" mass="101638">MLSQGKMLPKKGANAKTHSEDTIFVQYLKRFFRLTGRNVAARPYFFIFICLFITVLSSSSILLTKMTNNVTDFTPKDARALRELKIYNDFFGQKGYPIVVFVFITAKDSGSMLGVAQLNETVKLLDLIVNNVEIRNEQMNETRIFAQFCTSFCEANEPVRNVYNSLMINEQFNGTSAQIDLAYPVSTILGQRFRIDDNFFGVQIGKRNSLLGARLVLLQFRAILQGDIDSTGAERYEMAVNNFIQKNFTSNIINAVTMSSTLITAEIVRAGISLLPFTAIGFIIMCIFSTVTTIVSSVLVSQFHYLQVVTAILACVSPLLACSTALGFLLWGGLRFGSILCVTPLLVLAIGVDDAFLMMNHWQQTYQQKMVTKELSKERISKRMCNMLQEVGPSITITTLTNVLAFGVGMLSPIPEIQIFCIGNATAMIVDFIYQITLFAAIMVVVGRCELQAEKSMYPVKYKKRKELDDLNSLLKNLLNKYCSVLCTTSFSVLTVAGLLLYWSLSIYGAVTISVELKPEKLIKHDSDIVKVLQLRDEYIMQHCAPTLIFVGRPGNLNNPNNIRMLHKIAEDFEALPSSLGKTATKFWLRDYMDFIANAEQVSFDSLIDSNRNLTAITIKQFDLQNFFAWPEFHHWNGFVQFDLDKHGMGYLKSYFFIISSHSDLRKWSARAKLLNQLRKVADRYAMHEVSVFDDDAKFLDIIEVLVNQTVQSSIFTVLFMMFVCFICIPQCTAVIVATFSIISIFIGVLGLLSLWNVDLDPIVMSALIMSIGFSVDIPAHVTYHFFLADEDTTEASLQHCLKEIGFPVLQAAFSTMLCVLSLQFSDLHMALVFVKTMSLVIIIGFIHGLVVIPVLYCIISRIRYPRRKVVFDITATTCPKAVAVSEHKTVKLTTDTELKISAL</sequence>
<feature type="transmembrane region" description="Helical" evidence="8">
    <location>
        <begin position="736"/>
        <end position="756"/>
    </location>
</feature>
<dbReference type="WBParaSite" id="mrna-Wban_09385">
    <property type="protein sequence ID" value="mrna-Wban_09385"/>
    <property type="gene ID" value="Wban_09385"/>
</dbReference>
<evidence type="ECO:0000256" key="4">
    <source>
        <dbReference type="ARBA" id="ARBA00022692"/>
    </source>
</evidence>
<protein>
    <submittedName>
        <fullName evidence="11">SSD domain-containing protein</fullName>
    </submittedName>
</protein>
<dbReference type="AlphaFoldDB" id="A0AAF5RXC7"/>
<evidence type="ECO:0000256" key="8">
    <source>
        <dbReference type="SAM" id="Phobius"/>
    </source>
</evidence>
<keyword evidence="6 8" id="KW-0472">Membrane</keyword>
<feature type="transmembrane region" description="Helical" evidence="8">
    <location>
        <begin position="278"/>
        <end position="301"/>
    </location>
</feature>
<evidence type="ECO:0000256" key="2">
    <source>
        <dbReference type="ARBA" id="ARBA00005585"/>
    </source>
</evidence>
<dbReference type="InterPro" id="IPR003392">
    <property type="entry name" value="PTHD_SSD"/>
</dbReference>
<keyword evidence="5 8" id="KW-1133">Transmembrane helix</keyword>
<reference evidence="10" key="1">
    <citation type="submission" date="2015-03" db="EMBL/GenBank/DDBJ databases">
        <title>Wuchereria bancrofti Genome Sequencing Papua New Guinea Strain.</title>
        <authorList>
            <person name="Small S.T."/>
            <person name="Serre D."/>
            <person name="Zimmerman P.A."/>
        </authorList>
    </citation>
    <scope>NUCLEOTIDE SEQUENCE [LARGE SCALE GENOMIC DNA]</scope>
    <source>
        <strain evidence="10">pt0022</strain>
    </source>
</reference>
<feature type="transmembrane region" description="Helical" evidence="8">
    <location>
        <begin position="417"/>
        <end position="447"/>
    </location>
</feature>
<feature type="transmembrane region" description="Helical" evidence="8">
    <location>
        <begin position="482"/>
        <end position="505"/>
    </location>
</feature>
<feature type="transmembrane region" description="Helical" evidence="8">
    <location>
        <begin position="711"/>
        <end position="729"/>
    </location>
</feature>
<feature type="transmembrane region" description="Helical" evidence="8">
    <location>
        <begin position="391"/>
        <end position="411"/>
    </location>
</feature>
<feature type="transmembrane region" description="Helical" evidence="8">
    <location>
        <begin position="337"/>
        <end position="359"/>
    </location>
</feature>
<evidence type="ECO:0000256" key="1">
    <source>
        <dbReference type="ARBA" id="ARBA00004651"/>
    </source>
</evidence>
<organism evidence="10 11">
    <name type="scientific">Wuchereria bancrofti</name>
    <dbReference type="NCBI Taxonomy" id="6293"/>
    <lineage>
        <taxon>Eukaryota</taxon>
        <taxon>Metazoa</taxon>
        <taxon>Ecdysozoa</taxon>
        <taxon>Nematoda</taxon>
        <taxon>Chromadorea</taxon>
        <taxon>Rhabditida</taxon>
        <taxon>Spirurina</taxon>
        <taxon>Spiruromorpha</taxon>
        <taxon>Filarioidea</taxon>
        <taxon>Onchocercidae</taxon>
        <taxon>Wuchereria</taxon>
    </lineage>
</organism>
<keyword evidence="3" id="KW-1003">Cell membrane</keyword>
<dbReference type="Proteomes" id="UP000093561">
    <property type="component" value="Unassembled WGS sequence"/>
</dbReference>
<evidence type="ECO:0000259" key="9">
    <source>
        <dbReference type="PROSITE" id="PS50156"/>
    </source>
</evidence>
<dbReference type="InterPro" id="IPR000731">
    <property type="entry name" value="SSD"/>
</dbReference>
<dbReference type="GO" id="GO:0005886">
    <property type="term" value="C:plasma membrane"/>
    <property type="evidence" value="ECO:0007669"/>
    <property type="project" value="UniProtKB-SubCell"/>
</dbReference>
<feature type="transmembrane region" description="Helical" evidence="8">
    <location>
        <begin position="308"/>
        <end position="331"/>
    </location>
</feature>
<accession>A0AAF5RXC7</accession>
<dbReference type="PROSITE" id="PS50156">
    <property type="entry name" value="SSD"/>
    <property type="match status" value="1"/>
</dbReference>
<comment type="subcellular location">
    <subcellularLocation>
        <location evidence="1">Cell membrane</location>
        <topology evidence="1">Multi-pass membrane protein</topology>
    </subcellularLocation>
</comment>
<reference evidence="11" key="3">
    <citation type="submission" date="2024-02" db="UniProtKB">
        <authorList>
            <consortium name="WormBaseParasite"/>
        </authorList>
    </citation>
    <scope>IDENTIFICATION</scope>
    <source>
        <strain evidence="11">pt0022</strain>
    </source>
</reference>
<dbReference type="GO" id="GO:0018996">
    <property type="term" value="P:molting cycle, collagen and cuticulin-based cuticle"/>
    <property type="evidence" value="ECO:0007669"/>
    <property type="project" value="TreeGrafter"/>
</dbReference>
<proteinExistence type="inferred from homology"/>
<feature type="transmembrane region" description="Helical" evidence="8">
    <location>
        <begin position="805"/>
        <end position="825"/>
    </location>
</feature>
<feature type="transmembrane region" description="Helical" evidence="8">
    <location>
        <begin position="252"/>
        <end position="272"/>
    </location>
</feature>
<dbReference type="GO" id="GO:0006897">
    <property type="term" value="P:endocytosis"/>
    <property type="evidence" value="ECO:0007669"/>
    <property type="project" value="TreeGrafter"/>
</dbReference>
<name>A0AAF5RXC7_WUCBA</name>
<feature type="transmembrane region" description="Helical" evidence="8">
    <location>
        <begin position="762"/>
        <end position="784"/>
    </location>
</feature>
<dbReference type="Gene3D" id="1.20.1640.10">
    <property type="entry name" value="Multidrug efflux transporter AcrB transmembrane domain"/>
    <property type="match status" value="2"/>
</dbReference>